<dbReference type="Proteomes" id="UP000037696">
    <property type="component" value="Unassembled WGS sequence"/>
</dbReference>
<feature type="domain" description="Xylanolytic transcriptional activator regulatory" evidence="2">
    <location>
        <begin position="1"/>
        <end position="71"/>
    </location>
</feature>
<organism evidence="3 4">
    <name type="scientific">Penicillium nordicum</name>
    <dbReference type="NCBI Taxonomy" id="229535"/>
    <lineage>
        <taxon>Eukaryota</taxon>
        <taxon>Fungi</taxon>
        <taxon>Dikarya</taxon>
        <taxon>Ascomycota</taxon>
        <taxon>Pezizomycotina</taxon>
        <taxon>Eurotiomycetes</taxon>
        <taxon>Eurotiomycetidae</taxon>
        <taxon>Eurotiales</taxon>
        <taxon>Aspergillaceae</taxon>
        <taxon>Penicillium</taxon>
    </lineage>
</organism>
<dbReference type="SMART" id="SM00906">
    <property type="entry name" value="Fungal_trans"/>
    <property type="match status" value="1"/>
</dbReference>
<dbReference type="STRING" id="229535.A0A0M8P7U2"/>
<keyword evidence="4" id="KW-1185">Reference proteome</keyword>
<dbReference type="GO" id="GO:0008270">
    <property type="term" value="F:zinc ion binding"/>
    <property type="evidence" value="ECO:0007669"/>
    <property type="project" value="InterPro"/>
</dbReference>
<dbReference type="GO" id="GO:0006351">
    <property type="term" value="P:DNA-templated transcription"/>
    <property type="evidence" value="ECO:0007669"/>
    <property type="project" value="InterPro"/>
</dbReference>
<dbReference type="PANTHER" id="PTHR46910:SF25">
    <property type="entry name" value="ABC-TRANSPORTER-REGULATING TRANSCRIPTION FACTOR"/>
    <property type="match status" value="1"/>
</dbReference>
<dbReference type="EMBL" id="LHQQ01000020">
    <property type="protein sequence ID" value="KOS47096.1"/>
    <property type="molecule type" value="Genomic_DNA"/>
</dbReference>
<keyword evidence="1" id="KW-0539">Nucleus</keyword>
<sequence length="115" mass="12780">MFAAAAVRLSQSIGLHKSNSFGLPASQIEEWKRVFWIAFILDADICQRTGRPAAQDTRDYSTLPPHENPPDGLGVMEIGQFHGQFLLSTRSICCHPTESLRCSIAPMHSIRLKNS</sequence>
<dbReference type="Pfam" id="PF04082">
    <property type="entry name" value="Fungal_trans"/>
    <property type="match status" value="1"/>
</dbReference>
<proteinExistence type="predicted"/>
<evidence type="ECO:0000313" key="4">
    <source>
        <dbReference type="Proteomes" id="UP000037696"/>
    </source>
</evidence>
<dbReference type="AlphaFoldDB" id="A0A0M8P7U2"/>
<reference evidence="3 4" key="1">
    <citation type="submission" date="2015-08" db="EMBL/GenBank/DDBJ databases">
        <title>Genome sequencing of Penicillium nordicum.</title>
        <authorList>
            <person name="Nguyen H.D."/>
            <person name="Seifert K.A."/>
        </authorList>
    </citation>
    <scope>NUCLEOTIDE SEQUENCE [LARGE SCALE GENOMIC DNA]</scope>
    <source>
        <strain evidence="3 4">DAOMC 185683</strain>
    </source>
</reference>
<dbReference type="GO" id="GO:0003700">
    <property type="term" value="F:DNA-binding transcription factor activity"/>
    <property type="evidence" value="ECO:0007669"/>
    <property type="project" value="InterPro"/>
</dbReference>
<gene>
    <name evidence="3" type="ORF">ACN38_g1942</name>
</gene>
<comment type="caution">
    <text evidence="3">The sequence shown here is derived from an EMBL/GenBank/DDBJ whole genome shotgun (WGS) entry which is preliminary data.</text>
</comment>
<accession>A0A0M8P7U2</accession>
<protein>
    <recommendedName>
        <fullName evidence="2">Xylanolytic transcriptional activator regulatory domain-containing protein</fullName>
    </recommendedName>
</protein>
<dbReference type="CDD" id="cd12148">
    <property type="entry name" value="fungal_TF_MHR"/>
    <property type="match status" value="1"/>
</dbReference>
<name>A0A0M8P7U2_9EURO</name>
<evidence type="ECO:0000256" key="1">
    <source>
        <dbReference type="ARBA" id="ARBA00023242"/>
    </source>
</evidence>
<dbReference type="InterPro" id="IPR007219">
    <property type="entry name" value="XnlR_reg_dom"/>
</dbReference>
<evidence type="ECO:0000259" key="2">
    <source>
        <dbReference type="SMART" id="SM00906"/>
    </source>
</evidence>
<dbReference type="OrthoDB" id="2123952at2759"/>
<dbReference type="GO" id="GO:0003677">
    <property type="term" value="F:DNA binding"/>
    <property type="evidence" value="ECO:0007669"/>
    <property type="project" value="InterPro"/>
</dbReference>
<evidence type="ECO:0000313" key="3">
    <source>
        <dbReference type="EMBL" id="KOS47096.1"/>
    </source>
</evidence>
<dbReference type="PANTHER" id="PTHR46910">
    <property type="entry name" value="TRANSCRIPTION FACTOR PDR1"/>
    <property type="match status" value="1"/>
</dbReference>
<dbReference type="InterPro" id="IPR050987">
    <property type="entry name" value="AtrR-like"/>
</dbReference>